<dbReference type="InterPro" id="IPR022085">
    <property type="entry name" value="OpdG"/>
</dbReference>
<evidence type="ECO:0000313" key="4">
    <source>
        <dbReference type="Proteomes" id="UP001056012"/>
    </source>
</evidence>
<dbReference type="InterPro" id="IPR056599">
    <property type="entry name" value="AAA_lid_fung"/>
</dbReference>
<evidence type="ECO:0000259" key="2">
    <source>
        <dbReference type="SMART" id="SM00382"/>
    </source>
</evidence>
<dbReference type="InterPro" id="IPR003593">
    <property type="entry name" value="AAA+_ATPase"/>
</dbReference>
<dbReference type="VEuPathDB" id="FungiDB:yc1106_07698"/>
<dbReference type="GO" id="GO:0016887">
    <property type="term" value="F:ATP hydrolysis activity"/>
    <property type="evidence" value="ECO:0007669"/>
    <property type="project" value="InterPro"/>
</dbReference>
<feature type="domain" description="AAA+ ATPase" evidence="2">
    <location>
        <begin position="896"/>
        <end position="1023"/>
    </location>
</feature>
<sequence>MAQHTPHLGRLLKAPQFCVNGAPDQYKYLYLRTKILSIANLDFFFPELASSSRAEVQEFEWLDQDDTFVPDSQSLILKRLLDDHGELSDSTSEENHSTVSGEFVHRDTSKAEQYGFDERIVRLRHYVKKELRYHASELRDLIENGLDVFGTDYHQVIGDNIDWRCGELLDQIKVALSLFPEQLKTAISADLSRLVEDTQEQLFRELDSHFQLGRSHPVEFESEAIRDIATVEKQADVVDIFHQTQNDQLAPISQPDLDGGVIERSTEPVSESQEKKTLEPEKKRRDLRWNHSTISKDRTAASDFSQELLWIFRRSRSERSQGRVIILEEQDESSPNVIATYEDYQHSRVPETTTLSIPQPFPQVSLQSEMYKSAFLPSDISQSHYSNTKMDETGKSFQSTNLVESQVLLSNNHRTLADLIERISALEVENQRLKAIKQDDVRQDDVRHETIFLIQADGEARPTAYLDEPTWTVGPRGEVILKALFAIPDAEGWLNQKQDLTFSVGKLYKPKEQEAEVIKAVREKKQLPKPRSSVETIRLMSQDIKEAMSAFFSLDPMKRSYPEFRTNEPLSAPYLFWYHHRSPNAFDSLSQSHRKLMLKLTSWIDQNYGKVYAQMDEQLRRGVVSYDSMVYLIKPGDAVVLNSKPGYEDGVLNGKIAEECPVSITPKALLHEPIESPWQKKNNAEKKRYSWKWSLVVWQYTYDGSFYKNRSFIQVEMDAEDLEEEIEINKLNIYPLRYASEKTKSLLEQRGRIFWTCRERRLISYEDVRGLYDSGERFMVDFQTYRQLHSDQWNFKQTYSSIENSNLRRMDESVFEEQDPPPDPEIYVFPRTIPAYNLRNKKWDDLDVDQFRDVRWNKESFSHLVIDDESKDLVHALVTNQISREQGTDIIDNKGNGLIILLHGGPGTGKTFTAESVAELAEKPLFRVTCGDIGTKPEDVEKYLESVLNLSKIWGCVVLLDEAEVFLERRMITDLERNALVSVFLRVLEYYEGILILTSNRVGTFDEAFKSRIQLSLHYEDLKEGQRHKIWKNFLTRLRKIDQRPPAKVKDPSSRVLKDAEPIDMDFDDIECYISELAKHDMNGRQIRNAITTARQLAKFKKETMKYKHLRHVIEVSSKFDKYLKTFHKRTFFTMDQWFSQKASAGGNTFQECAKILADFVSSDTLPASAAGAILSSVRTSPKPEDVGFEVLIFLLDTVAEFLDSHDVIIKLLFAIRDIPPSPNPVYYYLASMHRENYDDLLGKRYLWKPEEKQAQVTPGDRWVNYNAFTVKLAKAGFDDNYFIFGLFCLRETLETNLLSRNLEFEKNLRPSSLRHSAINTEEVMSYDLAAAAIWVLTGGADMCRLGNNAFEEGWKRALGVKTDLWDGKPGLSLGRWLLWQGRFDYFADQSYIRDDVRALLKGASTAIGEFTTE</sequence>
<protein>
    <submittedName>
        <fullName evidence="3">P-loop containing nucleoside triphosphate hydrolase protein</fullName>
    </submittedName>
</protein>
<accession>A0A9Q9DW18</accession>
<dbReference type="Pfam" id="PF23232">
    <property type="entry name" value="AAA_lid_13"/>
    <property type="match status" value="1"/>
</dbReference>
<dbReference type="Proteomes" id="UP001056012">
    <property type="component" value="Chromosome 6"/>
</dbReference>
<dbReference type="InterPro" id="IPR054289">
    <property type="entry name" value="DUF7025"/>
</dbReference>
<keyword evidence="4" id="KW-1185">Reference proteome</keyword>
<dbReference type="Pfam" id="PF22942">
    <property type="entry name" value="DUF7025"/>
    <property type="match status" value="1"/>
</dbReference>
<dbReference type="Pfam" id="PF12311">
    <property type="entry name" value="DUF3632"/>
    <property type="match status" value="1"/>
</dbReference>
<evidence type="ECO:0000313" key="3">
    <source>
        <dbReference type="EMBL" id="USP80424.1"/>
    </source>
</evidence>
<proteinExistence type="predicted"/>
<keyword evidence="3" id="KW-0378">Hydrolase</keyword>
<dbReference type="GO" id="GO:0005524">
    <property type="term" value="F:ATP binding"/>
    <property type="evidence" value="ECO:0007669"/>
    <property type="project" value="InterPro"/>
</dbReference>
<dbReference type="EMBL" id="CP089279">
    <property type="protein sequence ID" value="USP80424.1"/>
    <property type="molecule type" value="Genomic_DNA"/>
</dbReference>
<dbReference type="PANTHER" id="PTHR46411">
    <property type="entry name" value="FAMILY ATPASE, PUTATIVE-RELATED"/>
    <property type="match status" value="1"/>
</dbReference>
<dbReference type="PANTHER" id="PTHR46411:SF2">
    <property type="entry name" value="AAA+ ATPASE DOMAIN-CONTAINING PROTEIN"/>
    <property type="match status" value="1"/>
</dbReference>
<evidence type="ECO:0000256" key="1">
    <source>
        <dbReference type="SAM" id="MobiDB-lite"/>
    </source>
</evidence>
<name>A0A9Q9DW18_CURCL</name>
<dbReference type="SUPFAM" id="SSF52540">
    <property type="entry name" value="P-loop containing nucleoside triphosphate hydrolases"/>
    <property type="match status" value="1"/>
</dbReference>
<dbReference type="SMART" id="SM00382">
    <property type="entry name" value="AAA"/>
    <property type="match status" value="1"/>
</dbReference>
<dbReference type="Pfam" id="PF00004">
    <property type="entry name" value="AAA"/>
    <property type="match status" value="1"/>
</dbReference>
<feature type="compositionally biased region" description="Basic and acidic residues" evidence="1">
    <location>
        <begin position="272"/>
        <end position="285"/>
    </location>
</feature>
<feature type="region of interest" description="Disordered" evidence="1">
    <location>
        <begin position="248"/>
        <end position="285"/>
    </location>
</feature>
<dbReference type="OrthoDB" id="3350591at2759"/>
<dbReference type="InterPro" id="IPR027417">
    <property type="entry name" value="P-loop_NTPase"/>
</dbReference>
<dbReference type="Gene3D" id="3.40.50.300">
    <property type="entry name" value="P-loop containing nucleotide triphosphate hydrolases"/>
    <property type="match status" value="1"/>
</dbReference>
<organism evidence="3 4">
    <name type="scientific">Curvularia clavata</name>
    <dbReference type="NCBI Taxonomy" id="95742"/>
    <lineage>
        <taxon>Eukaryota</taxon>
        <taxon>Fungi</taxon>
        <taxon>Dikarya</taxon>
        <taxon>Ascomycota</taxon>
        <taxon>Pezizomycotina</taxon>
        <taxon>Dothideomycetes</taxon>
        <taxon>Pleosporomycetidae</taxon>
        <taxon>Pleosporales</taxon>
        <taxon>Pleosporineae</taxon>
        <taxon>Pleosporaceae</taxon>
        <taxon>Curvularia</taxon>
    </lineage>
</organism>
<dbReference type="InterPro" id="IPR003959">
    <property type="entry name" value="ATPase_AAA_core"/>
</dbReference>
<reference evidence="3" key="1">
    <citation type="submission" date="2021-12" db="EMBL/GenBank/DDBJ databases">
        <title>Curvularia clavata genome.</title>
        <authorList>
            <person name="Cao Y."/>
        </authorList>
    </citation>
    <scope>NUCLEOTIDE SEQUENCE</scope>
    <source>
        <strain evidence="3">Yc1106</strain>
    </source>
</reference>
<dbReference type="CDD" id="cd19481">
    <property type="entry name" value="RecA-like_protease"/>
    <property type="match status" value="1"/>
</dbReference>
<gene>
    <name evidence="3" type="ORF">yc1106_07698</name>
</gene>